<dbReference type="SMART" id="SM00360">
    <property type="entry name" value="RRM"/>
    <property type="match status" value="2"/>
</dbReference>
<dbReference type="InterPro" id="IPR000504">
    <property type="entry name" value="RRM_dom"/>
</dbReference>
<evidence type="ECO:0000256" key="1">
    <source>
        <dbReference type="PROSITE-ProRule" id="PRU00176"/>
    </source>
</evidence>
<dbReference type="PROSITE" id="PS50102">
    <property type="entry name" value="RRM"/>
    <property type="match status" value="1"/>
</dbReference>
<dbReference type="InterPro" id="IPR012677">
    <property type="entry name" value="Nucleotide-bd_a/b_plait_sf"/>
</dbReference>
<dbReference type="Proteomes" id="UP000243670">
    <property type="component" value="Nucleomorph 3"/>
</dbReference>
<sequence length="262" mass="30967">MFILNKIQKKYYIDKNNAAMNNLNIRNKYYIKDTKTIFVYNLNLNINEILLFNFFSHDCSIIDVKLIKDKISFKSKGLAYIEVIDQKDITNALSLTGKTLVGNNLMIKASESEKNLAWEIQMNHLPEFNSSKEHFRVLKYLSYYSNDFYSNIMIKNLNFYIKEQYIHKLLDLFGHLITIKITNLELDNLSFSVIASFNKKLNLNRIFKKLNGIIILDKSIQIKIIKKEIRENLEYENIIFTDESALTSYSRSQIMNKRLLKR</sequence>
<feature type="domain" description="RRM" evidence="2">
    <location>
        <begin position="35"/>
        <end position="112"/>
    </location>
</feature>
<evidence type="ECO:0000313" key="4">
    <source>
        <dbReference type="Proteomes" id="UP000243670"/>
    </source>
</evidence>
<dbReference type="EMBL" id="CP006629">
    <property type="protein sequence ID" value="AIB09969.1"/>
    <property type="molecule type" value="Genomic_DNA"/>
</dbReference>
<dbReference type="GO" id="GO:0006397">
    <property type="term" value="P:mRNA processing"/>
    <property type="evidence" value="ECO:0007669"/>
    <property type="project" value="InterPro"/>
</dbReference>
<organism evidence="3 4">
    <name type="scientific">Lotharella oceanica</name>
    <dbReference type="NCBI Taxonomy" id="641309"/>
    <lineage>
        <taxon>Eukaryota</taxon>
        <taxon>Sar</taxon>
        <taxon>Rhizaria</taxon>
        <taxon>Cercozoa</taxon>
        <taxon>Chlorarachniophyceae</taxon>
        <taxon>Lotharella</taxon>
    </lineage>
</organism>
<dbReference type="InterPro" id="IPR035979">
    <property type="entry name" value="RBD_domain_sf"/>
</dbReference>
<dbReference type="InterPro" id="IPR006509">
    <property type="entry name" value="RBM39_SF"/>
</dbReference>
<dbReference type="AlphaFoldDB" id="A0A060DHH7"/>
<dbReference type="GO" id="GO:0003723">
    <property type="term" value="F:RNA binding"/>
    <property type="evidence" value="ECO:0007669"/>
    <property type="project" value="UniProtKB-UniRule"/>
</dbReference>
<reference evidence="3 4" key="1">
    <citation type="journal article" date="2014" name="BMC Genomics">
        <title>Nucleomorph and plastid genome sequences of the chlorarachniophyte Lotharella oceanica: convergent reductive evolution and frequent recombination in nucleomorph-bearing algae.</title>
        <authorList>
            <person name="Tanifuji G."/>
            <person name="Onodera N.T."/>
            <person name="Brown M.W."/>
            <person name="Curtis B.A."/>
            <person name="Roger A.J."/>
            <person name="Ka-Shu Wong G."/>
            <person name="Melkonian M."/>
            <person name="Archibald J.M."/>
        </authorList>
    </citation>
    <scope>NUCLEOTIDE SEQUENCE [LARGE SCALE GENOMIC DNA]</scope>
    <source>
        <strain evidence="3 4">CCMP622</strain>
    </source>
</reference>
<keyword evidence="1" id="KW-0694">RNA-binding</keyword>
<name>A0A060DHH7_9EUKA</name>
<proteinExistence type="predicted"/>
<protein>
    <submittedName>
        <fullName evidence="3">Splicing factor cc1-like protein</fullName>
    </submittedName>
</protein>
<dbReference type="GO" id="GO:0005634">
    <property type="term" value="C:nucleus"/>
    <property type="evidence" value="ECO:0007669"/>
    <property type="project" value="InterPro"/>
</dbReference>
<keyword evidence="3" id="KW-0542">Nucleomorph</keyword>
<dbReference type="Pfam" id="PF00076">
    <property type="entry name" value="RRM_1"/>
    <property type="match status" value="1"/>
</dbReference>
<accession>A0A060DHH7</accession>
<evidence type="ECO:0000313" key="3">
    <source>
        <dbReference type="EMBL" id="AIB09969.1"/>
    </source>
</evidence>
<dbReference type="Gene3D" id="3.30.70.330">
    <property type="match status" value="2"/>
</dbReference>
<gene>
    <name evidence="3" type="ORF">M951_chr363</name>
</gene>
<geneLocation type="nucleomorph" evidence="3"/>
<dbReference type="SUPFAM" id="SSF54928">
    <property type="entry name" value="RNA-binding domain, RBD"/>
    <property type="match status" value="1"/>
</dbReference>
<dbReference type="PANTHER" id="PTHR48036">
    <property type="entry name" value="SPLICING FACTOR (PAD-1), PUTATIVE (AFU_ORTHOLOGUE AFUA_1G15810)-RELATED"/>
    <property type="match status" value="1"/>
</dbReference>
<evidence type="ECO:0000259" key="2">
    <source>
        <dbReference type="PROSITE" id="PS50102"/>
    </source>
</evidence>